<dbReference type="EMBL" id="PDLN01000009">
    <property type="protein sequence ID" value="RDW76075.1"/>
    <property type="molecule type" value="Genomic_DNA"/>
</dbReference>
<protein>
    <recommendedName>
        <fullName evidence="10">DUF676 domain-containing protein</fullName>
    </recommendedName>
</protein>
<dbReference type="GO" id="GO:0005739">
    <property type="term" value="C:mitochondrion"/>
    <property type="evidence" value="ECO:0007669"/>
    <property type="project" value="UniProtKB-SubCell"/>
</dbReference>
<gene>
    <name evidence="8" type="ORF">BP5796_06896</name>
</gene>
<dbReference type="AlphaFoldDB" id="A0A3D8RPZ6"/>
<feature type="region of interest" description="Disordered" evidence="7">
    <location>
        <begin position="1"/>
        <end position="74"/>
    </location>
</feature>
<keyword evidence="5" id="KW-0496">Mitochondrion</keyword>
<dbReference type="SUPFAM" id="SSF53474">
    <property type="entry name" value="alpha/beta-Hydrolases"/>
    <property type="match status" value="1"/>
</dbReference>
<evidence type="ECO:0000256" key="7">
    <source>
        <dbReference type="SAM" id="MobiDB-lite"/>
    </source>
</evidence>
<dbReference type="InterPro" id="IPR029058">
    <property type="entry name" value="AB_hydrolase_fold"/>
</dbReference>
<dbReference type="GO" id="GO:0016020">
    <property type="term" value="C:membrane"/>
    <property type="evidence" value="ECO:0007669"/>
    <property type="project" value="UniProtKB-SubCell"/>
</dbReference>
<evidence type="ECO:0000256" key="4">
    <source>
        <dbReference type="ARBA" id="ARBA00022824"/>
    </source>
</evidence>
<evidence type="ECO:0000256" key="2">
    <source>
        <dbReference type="ARBA" id="ARBA00004240"/>
    </source>
</evidence>
<name>A0A3D8RPZ6_9HELO</name>
<accession>A0A3D8RPZ6</accession>
<dbReference type="GO" id="GO:0005783">
    <property type="term" value="C:endoplasmic reticulum"/>
    <property type="evidence" value="ECO:0007669"/>
    <property type="project" value="UniProtKB-SubCell"/>
</dbReference>
<dbReference type="PANTHER" id="PTHR48182">
    <property type="entry name" value="PROTEIN SERAC1"/>
    <property type="match status" value="1"/>
</dbReference>
<evidence type="ECO:0000256" key="5">
    <source>
        <dbReference type="ARBA" id="ARBA00023128"/>
    </source>
</evidence>
<proteinExistence type="predicted"/>
<evidence type="ECO:0008006" key="10">
    <source>
        <dbReference type="Google" id="ProtNLM"/>
    </source>
</evidence>
<comment type="caution">
    <text evidence="8">The sequence shown here is derived from an EMBL/GenBank/DDBJ whole genome shotgun (WGS) entry which is preliminary data.</text>
</comment>
<dbReference type="Gene3D" id="3.40.50.1820">
    <property type="entry name" value="alpha/beta hydrolase"/>
    <property type="match status" value="1"/>
</dbReference>
<evidence type="ECO:0000313" key="9">
    <source>
        <dbReference type="Proteomes" id="UP000256328"/>
    </source>
</evidence>
<evidence type="ECO:0000256" key="3">
    <source>
        <dbReference type="ARBA" id="ARBA00004370"/>
    </source>
</evidence>
<organism evidence="8 9">
    <name type="scientific">Coleophoma crateriformis</name>
    <dbReference type="NCBI Taxonomy" id="565419"/>
    <lineage>
        <taxon>Eukaryota</taxon>
        <taxon>Fungi</taxon>
        <taxon>Dikarya</taxon>
        <taxon>Ascomycota</taxon>
        <taxon>Pezizomycotina</taxon>
        <taxon>Leotiomycetes</taxon>
        <taxon>Helotiales</taxon>
        <taxon>Dermateaceae</taxon>
        <taxon>Coleophoma</taxon>
    </lineage>
</organism>
<dbReference type="PANTHER" id="PTHR48182:SF2">
    <property type="entry name" value="PROTEIN SERAC1"/>
    <property type="match status" value="1"/>
</dbReference>
<keyword evidence="9" id="KW-1185">Reference proteome</keyword>
<reference evidence="8 9" key="1">
    <citation type="journal article" date="2018" name="IMA Fungus">
        <title>IMA Genome-F 9: Draft genome sequence of Annulohypoxylon stygium, Aspergillus mulundensis, Berkeleyomyces basicola (syn. Thielaviopsis basicola), Ceratocystis smalleyi, two Cercospora beticola strains, Coleophoma cylindrospora, Fusarium fracticaudum, Phialophora cf. hyalina, and Morchella septimelata.</title>
        <authorList>
            <person name="Wingfield B.D."/>
            <person name="Bills G.F."/>
            <person name="Dong Y."/>
            <person name="Huang W."/>
            <person name="Nel W.J."/>
            <person name="Swalarsk-Parry B.S."/>
            <person name="Vaghefi N."/>
            <person name="Wilken P.M."/>
            <person name="An Z."/>
            <person name="de Beer Z.W."/>
            <person name="De Vos L."/>
            <person name="Chen L."/>
            <person name="Duong T.A."/>
            <person name="Gao Y."/>
            <person name="Hammerbacher A."/>
            <person name="Kikkert J.R."/>
            <person name="Li Y."/>
            <person name="Li H."/>
            <person name="Li K."/>
            <person name="Li Q."/>
            <person name="Liu X."/>
            <person name="Ma X."/>
            <person name="Naidoo K."/>
            <person name="Pethybridge S.J."/>
            <person name="Sun J."/>
            <person name="Steenkamp E.T."/>
            <person name="van der Nest M.A."/>
            <person name="van Wyk S."/>
            <person name="Wingfield M.J."/>
            <person name="Xiong C."/>
            <person name="Yue Q."/>
            <person name="Zhang X."/>
        </authorList>
    </citation>
    <scope>NUCLEOTIDE SEQUENCE [LARGE SCALE GENOMIC DNA]</scope>
    <source>
        <strain evidence="8 9">BP5796</strain>
    </source>
</reference>
<feature type="compositionally biased region" description="Polar residues" evidence="7">
    <location>
        <begin position="12"/>
        <end position="23"/>
    </location>
</feature>
<dbReference type="OrthoDB" id="5086500at2759"/>
<sequence>MKKLMHTMKGNRPQSSQNIGSQNRARRTRSNRNQSNEANPEDLQPETPPHNSARSIESSSDQQTQHARAKLKSPSEYAYRVSGIPLDHSIPMVKELLENKLLLQPSSNQVEVKSLASSTDNQTKVATISFTEAPISLSRKDGQTFDIPELRVSGAQDSDNLVPRPLSITVDDHFIGLTTLYCPSAEDHKSDLIAISGLGGHAFGSFKEREGPHMWLRDSLPHDIKSCRVLIYGYNTQVKGSQSFQDLEALGSTLRVSIESMNEVKPLIFVAHSLGGLIVKQALIQMRSGSEASQRIIHSTYGVLFFGVPNQGMEIESFLPIVKQQPNASLLYTLGTESQLLREQSRAFQKVFDFQDSEVFCFYETLESPTAEEKNGKLSMTGRETILVGSSSATHGRSWESQAHHIQAINRNHSDLVKFRNNDEVYSTVLAKLKSFTTKASGTRFPRRSQTEGIDV</sequence>
<evidence type="ECO:0000256" key="6">
    <source>
        <dbReference type="ARBA" id="ARBA00023136"/>
    </source>
</evidence>
<dbReference type="InterPro" id="IPR052374">
    <property type="entry name" value="SERAC1"/>
</dbReference>
<evidence type="ECO:0000313" key="8">
    <source>
        <dbReference type="EMBL" id="RDW76075.1"/>
    </source>
</evidence>
<feature type="compositionally biased region" description="Polar residues" evidence="7">
    <location>
        <begin position="49"/>
        <end position="66"/>
    </location>
</feature>
<dbReference type="Proteomes" id="UP000256328">
    <property type="component" value="Unassembled WGS sequence"/>
</dbReference>
<keyword evidence="6" id="KW-0472">Membrane</keyword>
<comment type="subcellular location">
    <subcellularLocation>
        <location evidence="2">Endoplasmic reticulum</location>
    </subcellularLocation>
    <subcellularLocation>
        <location evidence="3">Membrane</location>
    </subcellularLocation>
    <subcellularLocation>
        <location evidence="1">Mitochondrion</location>
    </subcellularLocation>
</comment>
<keyword evidence="4" id="KW-0256">Endoplasmic reticulum</keyword>
<evidence type="ECO:0000256" key="1">
    <source>
        <dbReference type="ARBA" id="ARBA00004173"/>
    </source>
</evidence>